<dbReference type="Proteomes" id="UP000001307">
    <property type="component" value="Unassembled WGS sequence"/>
</dbReference>
<evidence type="ECO:0000256" key="1">
    <source>
        <dbReference type="SAM" id="MobiDB-lite"/>
    </source>
</evidence>
<proteinExistence type="predicted"/>
<gene>
    <name evidence="2" type="ORF">GSOID_T00006608001</name>
</gene>
<feature type="compositionally biased region" description="Polar residues" evidence="1">
    <location>
        <begin position="17"/>
        <end position="29"/>
    </location>
</feature>
<feature type="compositionally biased region" description="Basic and acidic residues" evidence="1">
    <location>
        <begin position="113"/>
        <end position="140"/>
    </location>
</feature>
<dbReference type="AlphaFoldDB" id="E4XBV1"/>
<evidence type="ECO:0000313" key="2">
    <source>
        <dbReference type="EMBL" id="CBY09076.1"/>
    </source>
</evidence>
<evidence type="ECO:0000313" key="3">
    <source>
        <dbReference type="Proteomes" id="UP000001307"/>
    </source>
</evidence>
<accession>E4XBV1</accession>
<feature type="region of interest" description="Disordered" evidence="1">
    <location>
        <begin position="1"/>
        <end position="60"/>
    </location>
</feature>
<name>E4XBV1_OIKDI</name>
<organism evidence="2">
    <name type="scientific">Oikopleura dioica</name>
    <name type="common">Tunicate</name>
    <dbReference type="NCBI Taxonomy" id="34765"/>
    <lineage>
        <taxon>Eukaryota</taxon>
        <taxon>Metazoa</taxon>
        <taxon>Chordata</taxon>
        <taxon>Tunicata</taxon>
        <taxon>Appendicularia</taxon>
        <taxon>Copelata</taxon>
        <taxon>Oikopleuridae</taxon>
        <taxon>Oikopleura</taxon>
    </lineage>
</organism>
<protein>
    <submittedName>
        <fullName evidence="2">Uncharacterized protein</fullName>
    </submittedName>
</protein>
<sequence>MEWLQRKKFSIRDFFSGTDNSESESQYRPISSGRRRTKSGGSRPSAWPLSGDETGSEAYTTEYEVIGDAAEDNIRAIRERVRRQREQKELERLKQRELRTKEHEDMLLTEVAKEQQNENKEAELKKQEREGRSHQRESSRNRSGKPSSRVSKSLPPVPRQEQNWSPLLSTKEMDLPVFLNRELLLVFMRISLTKMRSDVSRLAPLRETVYNCERKKSGER</sequence>
<reference evidence="2" key="1">
    <citation type="journal article" date="2010" name="Science">
        <title>Plasticity of animal genome architecture unmasked by rapid evolution of a pelagic tunicate.</title>
        <authorList>
            <person name="Denoeud F."/>
            <person name="Henriet S."/>
            <person name="Mungpakdee S."/>
            <person name="Aury J.M."/>
            <person name="Da Silva C."/>
            <person name="Brinkmann H."/>
            <person name="Mikhaleva J."/>
            <person name="Olsen L.C."/>
            <person name="Jubin C."/>
            <person name="Canestro C."/>
            <person name="Bouquet J.M."/>
            <person name="Danks G."/>
            <person name="Poulain J."/>
            <person name="Campsteijn C."/>
            <person name="Adamski M."/>
            <person name="Cross I."/>
            <person name="Yadetie F."/>
            <person name="Muffato M."/>
            <person name="Louis A."/>
            <person name="Butcher S."/>
            <person name="Tsagkogeorga G."/>
            <person name="Konrad A."/>
            <person name="Singh S."/>
            <person name="Jensen M.F."/>
            <person name="Cong E.H."/>
            <person name="Eikeseth-Otteraa H."/>
            <person name="Noel B."/>
            <person name="Anthouard V."/>
            <person name="Porcel B.M."/>
            <person name="Kachouri-Lafond R."/>
            <person name="Nishino A."/>
            <person name="Ugolini M."/>
            <person name="Chourrout P."/>
            <person name="Nishida H."/>
            <person name="Aasland R."/>
            <person name="Huzurbazar S."/>
            <person name="Westhof E."/>
            <person name="Delsuc F."/>
            <person name="Lehrach H."/>
            <person name="Reinhardt R."/>
            <person name="Weissenbach J."/>
            <person name="Roy S.W."/>
            <person name="Artiguenave F."/>
            <person name="Postlethwait J.H."/>
            <person name="Manak J.R."/>
            <person name="Thompson E.M."/>
            <person name="Jaillon O."/>
            <person name="Du Pasquier L."/>
            <person name="Boudinot P."/>
            <person name="Liberles D.A."/>
            <person name="Volff J.N."/>
            <person name="Philippe H."/>
            <person name="Lenhard B."/>
            <person name="Roest Crollius H."/>
            <person name="Wincker P."/>
            <person name="Chourrout D."/>
        </authorList>
    </citation>
    <scope>NUCLEOTIDE SEQUENCE [LARGE SCALE GENOMIC DNA]</scope>
</reference>
<dbReference type="InParanoid" id="E4XBV1"/>
<dbReference type="EMBL" id="FN653034">
    <property type="protein sequence ID" value="CBY09076.1"/>
    <property type="molecule type" value="Genomic_DNA"/>
</dbReference>
<keyword evidence="3" id="KW-1185">Reference proteome</keyword>
<feature type="region of interest" description="Disordered" evidence="1">
    <location>
        <begin position="113"/>
        <end position="165"/>
    </location>
</feature>